<dbReference type="AlphaFoldDB" id="A0A8C7B171"/>
<reference evidence="2" key="1">
    <citation type="submission" date="2025-08" db="UniProtKB">
        <authorList>
            <consortium name="Ensembl"/>
        </authorList>
    </citation>
    <scope>IDENTIFICATION</scope>
</reference>
<organism evidence="2 3">
    <name type="scientific">Neovison vison</name>
    <name type="common">American mink</name>
    <name type="synonym">Mustela vison</name>
    <dbReference type="NCBI Taxonomy" id="452646"/>
    <lineage>
        <taxon>Eukaryota</taxon>
        <taxon>Metazoa</taxon>
        <taxon>Chordata</taxon>
        <taxon>Craniata</taxon>
        <taxon>Vertebrata</taxon>
        <taxon>Euteleostomi</taxon>
        <taxon>Mammalia</taxon>
        <taxon>Eutheria</taxon>
        <taxon>Laurasiatheria</taxon>
        <taxon>Carnivora</taxon>
        <taxon>Caniformia</taxon>
        <taxon>Musteloidea</taxon>
        <taxon>Mustelidae</taxon>
        <taxon>Mustelinae</taxon>
        <taxon>Neogale</taxon>
    </lineage>
</organism>
<feature type="compositionally biased region" description="Basic and acidic residues" evidence="1">
    <location>
        <begin position="203"/>
        <end position="214"/>
    </location>
</feature>
<evidence type="ECO:0000256" key="1">
    <source>
        <dbReference type="SAM" id="MobiDB-lite"/>
    </source>
</evidence>
<keyword evidence="3" id="KW-1185">Reference proteome</keyword>
<dbReference type="GO" id="GO:0060271">
    <property type="term" value="P:cilium assembly"/>
    <property type="evidence" value="ECO:0007669"/>
    <property type="project" value="TreeGrafter"/>
</dbReference>
<evidence type="ECO:0000313" key="3">
    <source>
        <dbReference type="Proteomes" id="UP000694425"/>
    </source>
</evidence>
<feature type="compositionally biased region" description="Basic and acidic residues" evidence="1">
    <location>
        <begin position="27"/>
        <end position="39"/>
    </location>
</feature>
<dbReference type="Ensembl" id="ENSNVIT00000017828.1">
    <property type="protein sequence ID" value="ENSNVIP00000015274.1"/>
    <property type="gene ID" value="ENSNVIG00000011977.1"/>
</dbReference>
<dbReference type="PANTHER" id="PTHR24274:SF1">
    <property type="entry name" value="CILIA- AND FLAGELLA-ASSOCIATED PROTEIN 161"/>
    <property type="match status" value="1"/>
</dbReference>
<dbReference type="GeneTree" id="ENSGT00390000018488"/>
<dbReference type="InterPro" id="IPR055325">
    <property type="entry name" value="CF161"/>
</dbReference>
<protein>
    <submittedName>
        <fullName evidence="2">Cilia and flagella associated protein 161</fullName>
    </submittedName>
</protein>
<dbReference type="Pfam" id="PF24569">
    <property type="entry name" value="CFAP161"/>
    <property type="match status" value="1"/>
</dbReference>
<dbReference type="Proteomes" id="UP000694425">
    <property type="component" value="Unplaced"/>
</dbReference>
<name>A0A8C7B171_NEOVI</name>
<evidence type="ECO:0000313" key="2">
    <source>
        <dbReference type="Ensembl" id="ENSNVIP00000015274.1"/>
    </source>
</evidence>
<proteinExistence type="predicted"/>
<feature type="region of interest" description="Disordered" evidence="1">
    <location>
        <begin position="184"/>
        <end position="226"/>
    </location>
</feature>
<feature type="region of interest" description="Disordered" evidence="1">
    <location>
        <begin position="1"/>
        <end position="68"/>
    </location>
</feature>
<dbReference type="PANTHER" id="PTHR24274">
    <property type="entry name" value="CILIA- AND FLAGELLA-ASSOCIATED PROTEIN 161"/>
    <property type="match status" value="1"/>
</dbReference>
<sequence>MSLHAATLCNAVSKEQNRGSGLSPGKEQGEQGRDEEERAGLTPKGRQSSGGAGGVASASCDGVSKWRKPECSTPPLYLSSDHRTLLRSSKRSWLQEVYLTDEASYLNCWQAAFLDPQFRLEYEGSPVPANAKIILNHSQTNRGLAAHRHLFLRYVGRFGKEVEVAAHTHLDSHRVEKPRNHWMLVTGNPRRDSSTMLDVPKPPAEDARAPEQDARAPGQGADPGGQ</sequence>
<accession>A0A8C7B171</accession>
<dbReference type="GO" id="GO:0031514">
    <property type="term" value="C:motile cilium"/>
    <property type="evidence" value="ECO:0007669"/>
    <property type="project" value="TreeGrafter"/>
</dbReference>
<reference evidence="2" key="2">
    <citation type="submission" date="2025-09" db="UniProtKB">
        <authorList>
            <consortium name="Ensembl"/>
        </authorList>
    </citation>
    <scope>IDENTIFICATION</scope>
</reference>